<keyword evidence="6" id="KW-1133">Transmembrane helix</keyword>
<dbReference type="EMBL" id="LXPE01000005">
    <property type="protein sequence ID" value="OBA28164.1"/>
    <property type="molecule type" value="Genomic_DNA"/>
</dbReference>
<dbReference type="GO" id="GO:0046872">
    <property type="term" value="F:metal ion binding"/>
    <property type="evidence" value="ECO:0007669"/>
    <property type="project" value="UniProtKB-KW"/>
</dbReference>
<evidence type="ECO:0000259" key="7">
    <source>
        <dbReference type="SMART" id="SM01117"/>
    </source>
</evidence>
<keyword evidence="1" id="KW-0349">Heme</keyword>
<dbReference type="AlphaFoldDB" id="A0A1B7THD4"/>
<dbReference type="OrthoDB" id="1925334at2759"/>
<dbReference type="Gene3D" id="3.10.120.10">
    <property type="entry name" value="Cytochrome b5-like heme/steroid binding domain"/>
    <property type="match status" value="1"/>
</dbReference>
<reference evidence="9" key="1">
    <citation type="journal article" date="2016" name="Proc. Natl. Acad. Sci. U.S.A.">
        <title>Comparative genomics of biotechnologically important yeasts.</title>
        <authorList>
            <person name="Riley R."/>
            <person name="Haridas S."/>
            <person name="Wolfe K.H."/>
            <person name="Lopes M.R."/>
            <person name="Hittinger C.T."/>
            <person name="Goeker M."/>
            <person name="Salamov A.A."/>
            <person name="Wisecaver J.H."/>
            <person name="Long T.M."/>
            <person name="Calvey C.H."/>
            <person name="Aerts A.L."/>
            <person name="Barry K.W."/>
            <person name="Choi C."/>
            <person name="Clum A."/>
            <person name="Coughlan A.Y."/>
            <person name="Deshpande S."/>
            <person name="Douglass A.P."/>
            <person name="Hanson S.J."/>
            <person name="Klenk H.-P."/>
            <person name="LaButti K.M."/>
            <person name="Lapidus A."/>
            <person name="Lindquist E.A."/>
            <person name="Lipzen A.M."/>
            <person name="Meier-Kolthoff J.P."/>
            <person name="Ohm R.A."/>
            <person name="Otillar R.P."/>
            <person name="Pangilinan J.L."/>
            <person name="Peng Y."/>
            <person name="Rokas A."/>
            <person name="Rosa C.A."/>
            <person name="Scheuner C."/>
            <person name="Sibirny A.A."/>
            <person name="Slot J.C."/>
            <person name="Stielow J.B."/>
            <person name="Sun H."/>
            <person name="Kurtzman C.P."/>
            <person name="Blackwell M."/>
            <person name="Grigoriev I.V."/>
            <person name="Jeffries T.W."/>
        </authorList>
    </citation>
    <scope>NUCLEOTIDE SEQUENCE [LARGE SCALE GENOMIC DNA]</scope>
    <source>
        <strain evidence="9">NRRL Y-1626</strain>
    </source>
</reference>
<evidence type="ECO:0000256" key="1">
    <source>
        <dbReference type="ARBA" id="ARBA00022617"/>
    </source>
</evidence>
<dbReference type="InterPro" id="IPR036400">
    <property type="entry name" value="Cyt_B5-like_heme/steroid_sf"/>
</dbReference>
<comment type="caution">
    <text evidence="8">The sequence shown here is derived from an EMBL/GenBank/DDBJ whole genome shotgun (WGS) entry which is preliminary data.</text>
</comment>
<feature type="domain" description="Cytochrome b5 heme-binding" evidence="7">
    <location>
        <begin position="58"/>
        <end position="130"/>
    </location>
</feature>
<evidence type="ECO:0000256" key="3">
    <source>
        <dbReference type="ARBA" id="ARBA00023004"/>
    </source>
</evidence>
<keyword evidence="6" id="KW-0812">Transmembrane</keyword>
<keyword evidence="9" id="KW-1185">Reference proteome</keyword>
<dbReference type="GO" id="GO:0020037">
    <property type="term" value="F:heme binding"/>
    <property type="evidence" value="ECO:0007669"/>
    <property type="project" value="TreeGrafter"/>
</dbReference>
<keyword evidence="3" id="KW-0408">Iron</keyword>
<dbReference type="GO" id="GO:0016020">
    <property type="term" value="C:membrane"/>
    <property type="evidence" value="ECO:0007669"/>
    <property type="project" value="TreeGrafter"/>
</dbReference>
<evidence type="ECO:0000313" key="9">
    <source>
        <dbReference type="Proteomes" id="UP000092321"/>
    </source>
</evidence>
<dbReference type="PANTHER" id="PTHR19359">
    <property type="entry name" value="CYTOCHROME B5"/>
    <property type="match status" value="1"/>
</dbReference>
<evidence type="ECO:0000256" key="2">
    <source>
        <dbReference type="ARBA" id="ARBA00022723"/>
    </source>
</evidence>
<dbReference type="InterPro" id="IPR001199">
    <property type="entry name" value="Cyt_B5-like_heme/steroid-bd"/>
</dbReference>
<organism evidence="8 9">
    <name type="scientific">Hanseniaspora valbyensis NRRL Y-1626</name>
    <dbReference type="NCBI Taxonomy" id="766949"/>
    <lineage>
        <taxon>Eukaryota</taxon>
        <taxon>Fungi</taxon>
        <taxon>Dikarya</taxon>
        <taxon>Ascomycota</taxon>
        <taxon>Saccharomycotina</taxon>
        <taxon>Saccharomycetes</taxon>
        <taxon>Saccharomycodales</taxon>
        <taxon>Saccharomycodaceae</taxon>
        <taxon>Hanseniaspora</taxon>
    </lineage>
</organism>
<dbReference type="SMART" id="SM01117">
    <property type="entry name" value="Cyt-b5"/>
    <property type="match status" value="1"/>
</dbReference>
<evidence type="ECO:0000256" key="4">
    <source>
        <dbReference type="ARBA" id="ARBA00038168"/>
    </source>
</evidence>
<dbReference type="InterPro" id="IPR050668">
    <property type="entry name" value="Cytochrome_b5"/>
</dbReference>
<feature type="transmembrane region" description="Helical" evidence="6">
    <location>
        <begin position="206"/>
        <end position="224"/>
    </location>
</feature>
<sequence length="225" mass="25638">MSSSNLASSGGTPTPDKPLDMFSYLYPSLKYSSEVDSELQFNQPALPFMSDKDIAKLLKVRELQRLNPIILIIYDIVYDLTNYNDHPGGKKILKKYNGTDCTQIFIDIGHNVDSLRYDINWKQCVIGRYLNGSRNNSNSTHNNTNSRTNSSNRQSSNFSIASGSLYSDSIYNQRANSEMILEVDESNMLRKEVIMKNSNLKSNIKNLLKMFFWILLLILSHVLFG</sequence>
<dbReference type="Proteomes" id="UP000092321">
    <property type="component" value="Unassembled WGS sequence"/>
</dbReference>
<proteinExistence type="inferred from homology"/>
<keyword evidence="2" id="KW-0479">Metal-binding</keyword>
<dbReference type="SUPFAM" id="SSF55856">
    <property type="entry name" value="Cytochrome b5-like heme/steroid binding domain"/>
    <property type="match status" value="1"/>
</dbReference>
<keyword evidence="6" id="KW-0472">Membrane</keyword>
<feature type="region of interest" description="Disordered" evidence="5">
    <location>
        <begin position="135"/>
        <end position="156"/>
    </location>
</feature>
<name>A0A1B7THD4_9ASCO</name>
<dbReference type="Pfam" id="PF00173">
    <property type="entry name" value="Cyt-b5"/>
    <property type="match status" value="1"/>
</dbReference>
<gene>
    <name evidence="8" type="ORF">HANVADRAFT_51872</name>
</gene>
<evidence type="ECO:0000256" key="6">
    <source>
        <dbReference type="SAM" id="Phobius"/>
    </source>
</evidence>
<accession>A0A1B7THD4</accession>
<evidence type="ECO:0000256" key="5">
    <source>
        <dbReference type="SAM" id="MobiDB-lite"/>
    </source>
</evidence>
<comment type="similarity">
    <text evidence="4">Belongs to the cytochrome b5 family.</text>
</comment>
<protein>
    <recommendedName>
        <fullName evidence="7">Cytochrome b5 heme-binding domain-containing protein</fullName>
    </recommendedName>
</protein>
<evidence type="ECO:0000313" key="8">
    <source>
        <dbReference type="EMBL" id="OBA28164.1"/>
    </source>
</evidence>